<evidence type="ECO:0000256" key="5">
    <source>
        <dbReference type="PROSITE-ProRule" id="PRU01091"/>
    </source>
</evidence>
<dbReference type="InterPro" id="IPR005158">
    <property type="entry name" value="BTAD"/>
</dbReference>
<comment type="similarity">
    <text evidence="1">Belongs to the AfsR/DnrI/RedD regulatory family.</text>
</comment>
<dbReference type="SMART" id="SM00862">
    <property type="entry name" value="Trans_reg_C"/>
    <property type="match status" value="1"/>
</dbReference>
<evidence type="ECO:0000313" key="9">
    <source>
        <dbReference type="Proteomes" id="UP000749040"/>
    </source>
</evidence>
<dbReference type="PROSITE" id="PS51755">
    <property type="entry name" value="OMPR_PHOB"/>
    <property type="match status" value="1"/>
</dbReference>
<protein>
    <submittedName>
        <fullName evidence="8">Tetratricopeptide repeat protein</fullName>
    </submittedName>
</protein>
<dbReference type="SUPFAM" id="SSF46894">
    <property type="entry name" value="C-terminal effector domain of the bipartite response regulators"/>
    <property type="match status" value="1"/>
</dbReference>
<dbReference type="SMART" id="SM00028">
    <property type="entry name" value="TPR"/>
    <property type="match status" value="6"/>
</dbReference>
<keyword evidence="9" id="KW-1185">Reference proteome</keyword>
<dbReference type="Pfam" id="PF00486">
    <property type="entry name" value="Trans_reg_C"/>
    <property type="match status" value="1"/>
</dbReference>
<keyword evidence="3 5" id="KW-0238">DNA-binding</keyword>
<dbReference type="Pfam" id="PF13424">
    <property type="entry name" value="TPR_12"/>
    <property type="match status" value="2"/>
</dbReference>
<dbReference type="InterPro" id="IPR001867">
    <property type="entry name" value="OmpR/PhoB-type_DNA-bd"/>
</dbReference>
<dbReference type="RefSeq" id="WP_205358640.1">
    <property type="nucleotide sequence ID" value="NZ_JADKYB010000010.1"/>
</dbReference>
<accession>A0ABS2TTV3</accession>
<dbReference type="InterPro" id="IPR027417">
    <property type="entry name" value="P-loop_NTPase"/>
</dbReference>
<gene>
    <name evidence="8" type="ORF">ITX44_19885</name>
</gene>
<dbReference type="Gene3D" id="1.10.10.10">
    <property type="entry name" value="Winged helix-like DNA-binding domain superfamily/Winged helix DNA-binding domain"/>
    <property type="match status" value="2"/>
</dbReference>
<dbReference type="PROSITE" id="PS50005">
    <property type="entry name" value="TPR"/>
    <property type="match status" value="1"/>
</dbReference>
<name>A0ABS2TTV3_9ACTN</name>
<feature type="compositionally biased region" description="Low complexity" evidence="6">
    <location>
        <begin position="255"/>
        <end position="272"/>
    </location>
</feature>
<feature type="DNA-binding region" description="OmpR/PhoB-type" evidence="5">
    <location>
        <begin position="1"/>
        <end position="99"/>
    </location>
</feature>
<dbReference type="Gene3D" id="1.25.40.10">
    <property type="entry name" value="Tetratricopeptide repeat domain"/>
    <property type="match status" value="2"/>
</dbReference>
<dbReference type="CDD" id="cd15831">
    <property type="entry name" value="BTAD"/>
    <property type="match status" value="1"/>
</dbReference>
<dbReference type="PANTHER" id="PTHR47691:SF3">
    <property type="entry name" value="HTH-TYPE TRANSCRIPTIONAL REGULATOR RV0890C-RELATED"/>
    <property type="match status" value="1"/>
</dbReference>
<evidence type="ECO:0000256" key="2">
    <source>
        <dbReference type="ARBA" id="ARBA00023012"/>
    </source>
</evidence>
<evidence type="ECO:0000313" key="8">
    <source>
        <dbReference type="EMBL" id="MBM9506774.1"/>
    </source>
</evidence>
<dbReference type="Gene3D" id="3.40.50.300">
    <property type="entry name" value="P-loop containing nucleotide triphosphate hydrolases"/>
    <property type="match status" value="1"/>
</dbReference>
<comment type="caution">
    <text evidence="8">The sequence shown here is derived from an EMBL/GenBank/DDBJ whole genome shotgun (WGS) entry which is preliminary data.</text>
</comment>
<dbReference type="SUPFAM" id="SSF52540">
    <property type="entry name" value="P-loop containing nucleoside triphosphate hydrolases"/>
    <property type="match status" value="1"/>
</dbReference>
<dbReference type="SMART" id="SM01043">
    <property type="entry name" value="BTAD"/>
    <property type="match status" value="1"/>
</dbReference>
<keyword evidence="4" id="KW-0802">TPR repeat</keyword>
<dbReference type="PRINTS" id="PR00364">
    <property type="entry name" value="DISEASERSIST"/>
</dbReference>
<keyword evidence="2" id="KW-0902">Two-component regulatory system</keyword>
<dbReference type="InterPro" id="IPR011990">
    <property type="entry name" value="TPR-like_helical_dom_sf"/>
</dbReference>
<feature type="repeat" description="TPR" evidence="4">
    <location>
        <begin position="757"/>
        <end position="790"/>
    </location>
</feature>
<dbReference type="InterPro" id="IPR036388">
    <property type="entry name" value="WH-like_DNA-bd_sf"/>
</dbReference>
<reference evidence="8 9" key="1">
    <citation type="submission" date="2021-01" db="EMBL/GenBank/DDBJ databases">
        <title>Streptomyces acididurans sp. nov., isolated from a peat swamp forest soil.</title>
        <authorList>
            <person name="Chantavorakit T."/>
            <person name="Duangmal K."/>
        </authorList>
    </citation>
    <scope>NUCLEOTIDE SEQUENCE [LARGE SCALE GENOMIC DNA]</scope>
    <source>
        <strain evidence="8 9">KK5PA1</strain>
    </source>
</reference>
<dbReference type="Pfam" id="PF03704">
    <property type="entry name" value="BTAD"/>
    <property type="match status" value="1"/>
</dbReference>
<evidence type="ECO:0000256" key="6">
    <source>
        <dbReference type="SAM" id="MobiDB-lite"/>
    </source>
</evidence>
<evidence type="ECO:0000256" key="1">
    <source>
        <dbReference type="ARBA" id="ARBA00005820"/>
    </source>
</evidence>
<evidence type="ECO:0000256" key="4">
    <source>
        <dbReference type="PROSITE-ProRule" id="PRU00339"/>
    </source>
</evidence>
<feature type="domain" description="OmpR/PhoB-type" evidence="7">
    <location>
        <begin position="1"/>
        <end position="99"/>
    </location>
</feature>
<dbReference type="EMBL" id="JADKYB010000010">
    <property type="protein sequence ID" value="MBM9506774.1"/>
    <property type="molecule type" value="Genomic_DNA"/>
</dbReference>
<organism evidence="8 9">
    <name type="scientific">Actinacidiphila acididurans</name>
    <dbReference type="NCBI Taxonomy" id="2784346"/>
    <lineage>
        <taxon>Bacteria</taxon>
        <taxon>Bacillati</taxon>
        <taxon>Actinomycetota</taxon>
        <taxon>Actinomycetes</taxon>
        <taxon>Kitasatosporales</taxon>
        <taxon>Streptomycetaceae</taxon>
        <taxon>Actinacidiphila</taxon>
    </lineage>
</organism>
<feature type="region of interest" description="Disordered" evidence="6">
    <location>
        <begin position="255"/>
        <end position="281"/>
    </location>
</feature>
<dbReference type="InterPro" id="IPR019734">
    <property type="entry name" value="TPR_rpt"/>
</dbReference>
<dbReference type="SUPFAM" id="SSF48452">
    <property type="entry name" value="TPR-like"/>
    <property type="match status" value="3"/>
</dbReference>
<dbReference type="InterPro" id="IPR016032">
    <property type="entry name" value="Sig_transdc_resp-reg_C-effctor"/>
</dbReference>
<dbReference type="PANTHER" id="PTHR47691">
    <property type="entry name" value="REGULATOR-RELATED"/>
    <property type="match status" value="1"/>
</dbReference>
<sequence length="1054" mass="116027">MEILLLGPVQLCINAQTVDLGSDKERILLAVLAAEAGQPVSIEKLIFRLWDETPPDHARDSIHSYISRLRKRLRTAGPDGPRVDGRAHTYVLNGPAESVDWLYFQHLVATRPVQDDSAATRTLRQAESLWRGEPLAGLDGAWADSTRQAMLEQRLRAAVLRITATLRLGDFAGTISELSRLAGEHPTNETVQSLLMLAYHGSSRSTEALHVHQRLRQTLAVEYGTRPGTEITRLHRGILTQVPAADLLRTPTATTVAGGGSAASPATASITPRNLPHQPPLVGRTRELRLLTDNAATAEAVAVITLETVTGMAGVGKTALAVHTANRLTTRYPDAQLYLNLRAHALGQTPLPPAEALPRLLRLLGAPADQIPPDLDEQIFLWRHMLAQRKVVIILDDAANAGQITPLIPDNTSSLVIITSRRHLAGIPHARAIPLDILPTPDAIDLFRSFAGTQRTTDIKAVRHIVDLCDHLPLALEVVATRFKARTAWTLSTLADRLSRHSGRLGELQTADKSVRSAFDLSYQALAPEERRAFRLLSLHPGSDFTPDAAAAMLDLSHAETEQILEELLACHLITEPVADRFRYHDLLREYAHSLAAADPERTLALHRMMTYYTHTATAADRCAYPRRLRPAPQQEPREPFVDAAQARAWLKAERDNLLAAIDNAHIAPEAALAAHLGYSLAGFLEADCHWQEAEHVLRRTAAHWRTNRQPDPDAHSLALLALAALQTNTSAYTESAAGIEHTLAYARTAHRPRIEAEALRIEGMRLWHLGEHQSALAAFRRSLRLQEEIGDQWNQARVKNNIAVVNLFLRRHNDAMHYFRTALEGFAATGDELSSARILNNVGDMYLRKGDLLAARQSFEESLTFLTKVGNRFDQATARSSLADTLTEMGEPGAALDLYEQSLQEFQSLGDRKSCAQTLIGFAEAHHKLGDTDEAIRRQTAALNFAADIGAHPLIAEAHLRLGRYHLARRSPEQAALRWEAATHAAAQAHDLERVTAALSAILRLRSTIGRSDPQALLSAVRASMSPLDPGEMDTVRENLQNYARNLQAASDE</sequence>
<dbReference type="Proteomes" id="UP000749040">
    <property type="component" value="Unassembled WGS sequence"/>
</dbReference>
<evidence type="ECO:0000259" key="7">
    <source>
        <dbReference type="PROSITE" id="PS51755"/>
    </source>
</evidence>
<proteinExistence type="inferred from homology"/>
<evidence type="ECO:0000256" key="3">
    <source>
        <dbReference type="ARBA" id="ARBA00023125"/>
    </source>
</evidence>